<organism evidence="1 2">
    <name type="scientific">Sclerotinia sclerotiorum (strain ATCC 18683 / 1980 / Ss-1)</name>
    <name type="common">White mold</name>
    <name type="synonym">Whetzelinia sclerotiorum</name>
    <dbReference type="NCBI Taxonomy" id="665079"/>
    <lineage>
        <taxon>Eukaryota</taxon>
        <taxon>Fungi</taxon>
        <taxon>Dikarya</taxon>
        <taxon>Ascomycota</taxon>
        <taxon>Pezizomycotina</taxon>
        <taxon>Leotiomycetes</taxon>
        <taxon>Helotiales</taxon>
        <taxon>Sclerotiniaceae</taxon>
        <taxon>Sclerotinia</taxon>
    </lineage>
</organism>
<reference evidence="2" key="1">
    <citation type="journal article" date="2017" name="Genome Biol. Evol.">
        <title>The complete genome sequence of the phytopathogenic fungus Sclerotinia sclerotiorum reveals insights into the genome architecture of broad host range pathogens.</title>
        <authorList>
            <person name="Derbyshire M."/>
            <person name="Denton-Giles M."/>
            <person name="Hegedus D."/>
            <person name="Seifbarghy S."/>
            <person name="Rollins J."/>
            <person name="van Kan J."/>
            <person name="Seidl M.F."/>
            <person name="Faino L."/>
            <person name="Mbengue M."/>
            <person name="Navaud O."/>
            <person name="Raffaele S."/>
            <person name="Hammond-Kosack K."/>
            <person name="Heard S."/>
            <person name="Oliver R."/>
        </authorList>
    </citation>
    <scope>NUCLEOTIDE SEQUENCE [LARGE SCALE GENOMIC DNA]</scope>
    <source>
        <strain evidence="2">ATCC 18683 / 1980 / Ss-1</strain>
    </source>
</reference>
<evidence type="ECO:0000313" key="2">
    <source>
        <dbReference type="Proteomes" id="UP000177798"/>
    </source>
</evidence>
<protein>
    <submittedName>
        <fullName evidence="1">Uncharacterized protein</fullName>
    </submittedName>
</protein>
<dbReference type="Proteomes" id="UP000177798">
    <property type="component" value="Chromosome 8"/>
</dbReference>
<dbReference type="AlphaFoldDB" id="A0A1D9QAU2"/>
<dbReference type="VEuPathDB" id="FungiDB:sscle_08g068540"/>
<gene>
    <name evidence="1" type="ORF">sscle_08g068540</name>
</gene>
<proteinExistence type="predicted"/>
<evidence type="ECO:0000313" key="1">
    <source>
        <dbReference type="EMBL" id="APA12084.1"/>
    </source>
</evidence>
<accession>A0A1D9QAU2</accession>
<dbReference type="EMBL" id="CP017821">
    <property type="protein sequence ID" value="APA12084.1"/>
    <property type="molecule type" value="Genomic_DNA"/>
</dbReference>
<sequence>MSHSTTSARRRAAVQINKSIRKSEHRESEILKKELNDMFGIIIDSTKDIPMIWTTLTDRAKTPRSDEDLFFYSPGDLFFNSRNVAASLHNDMQELSWEGLGKLYEWPDILAYIAWMNDNSTQQQIETEMMEKQSPQSYASRSASRKLHIRLISIHNHNIRILSTVITEEYFLSFREDSPPSSSKLHVHIKSISVAGYNDAEMKDLANELLSTKEQVGPLEAVHILP</sequence>
<name>A0A1D9QAU2_SCLS1</name>
<dbReference type="OrthoDB" id="3552270at2759"/>